<dbReference type="GO" id="GO:0009306">
    <property type="term" value="P:protein secretion"/>
    <property type="evidence" value="ECO:0007669"/>
    <property type="project" value="UniProtKB-UniRule"/>
</dbReference>
<dbReference type="AlphaFoldDB" id="A0A0W1A5Y7"/>
<dbReference type="PRINTS" id="PR01302">
    <property type="entry name" value="TYPE3IMPPROT"/>
</dbReference>
<keyword evidence="5 13" id="KW-1003">Cell membrane</keyword>
<keyword evidence="7 13" id="KW-1005">Bacterial flagellum biogenesis</keyword>
<dbReference type="Pfam" id="PF00813">
    <property type="entry name" value="FliP"/>
    <property type="match status" value="1"/>
</dbReference>
<feature type="transmembrane region" description="Helical" evidence="13">
    <location>
        <begin position="33"/>
        <end position="49"/>
    </location>
</feature>
<sequence>MNNHHQFLPGKSPISCLIPHWNIPFRFYKEIKFFFYLLFLVVLSSNAFANTQLSAIQLDEDNVSPALQAFAVLTLLGLAPSILIMLSSFTRIVVVLSMLRNALGLQQTPPNTVLISLALFLTLFTMMPVAQTIYTEAYKPYEDHQINTKTALNLAAQPLKQFMIKQTREKDIQVILQLANEPIPATANDIKLYQLIPAFLLSELHTAFQIGFMIFLPFLLVDLIVSAILMTMGMMMMPPMSISLPIKILLFVLIDGWDLIVQALIGSFN</sequence>
<keyword evidence="14" id="KW-0282">Flagellum</keyword>
<dbReference type="EMBL" id="LNZC01000027">
    <property type="protein sequence ID" value="KTD76786.1"/>
    <property type="molecule type" value="Genomic_DNA"/>
</dbReference>
<dbReference type="PRINTS" id="PR00951">
    <property type="entry name" value="FLGBIOSNFLIP"/>
</dbReference>
<evidence type="ECO:0000256" key="3">
    <source>
        <dbReference type="ARBA" id="ARBA00021714"/>
    </source>
</evidence>
<evidence type="ECO:0000256" key="1">
    <source>
        <dbReference type="ARBA" id="ARBA00003663"/>
    </source>
</evidence>
<evidence type="ECO:0000256" key="4">
    <source>
        <dbReference type="ARBA" id="ARBA00022448"/>
    </source>
</evidence>
<evidence type="ECO:0000256" key="6">
    <source>
        <dbReference type="ARBA" id="ARBA00022692"/>
    </source>
</evidence>
<dbReference type="GO" id="GO:0005886">
    <property type="term" value="C:plasma membrane"/>
    <property type="evidence" value="ECO:0007669"/>
    <property type="project" value="UniProtKB-SubCell"/>
</dbReference>
<keyword evidence="15" id="KW-1185">Reference proteome</keyword>
<dbReference type="InterPro" id="IPR005838">
    <property type="entry name" value="T3SS_IM_P"/>
</dbReference>
<proteinExistence type="inferred from homology"/>
<keyword evidence="14" id="KW-0969">Cilium</keyword>
<dbReference type="NCBIfam" id="NF009438">
    <property type="entry name" value="PRK12797.1"/>
    <property type="match status" value="1"/>
</dbReference>
<dbReference type="PROSITE" id="PS01061">
    <property type="entry name" value="FLIP_2"/>
    <property type="match status" value="1"/>
</dbReference>
<evidence type="ECO:0000256" key="11">
    <source>
        <dbReference type="ARBA" id="ARBA00023143"/>
    </source>
</evidence>
<feature type="transmembrane region" description="Helical" evidence="13">
    <location>
        <begin position="210"/>
        <end position="232"/>
    </location>
</feature>
<gene>
    <name evidence="14" type="primary">fliP_1</name>
    <name evidence="13" type="synonym">fliP</name>
    <name evidence="14" type="ORF">Lwor_2011</name>
</gene>
<evidence type="ECO:0000256" key="12">
    <source>
        <dbReference type="ARBA" id="ARBA00023225"/>
    </source>
</evidence>
<comment type="similarity">
    <text evidence="2 13">Belongs to the FliP/MopC/SpaP family.</text>
</comment>
<comment type="caution">
    <text evidence="14">The sequence shown here is derived from an EMBL/GenBank/DDBJ whole genome shotgun (WGS) entry which is preliminary data.</text>
</comment>
<dbReference type="GO" id="GO:0009425">
    <property type="term" value="C:bacterial-type flagellum basal body"/>
    <property type="evidence" value="ECO:0007669"/>
    <property type="project" value="UniProtKB-SubCell"/>
</dbReference>
<evidence type="ECO:0000256" key="9">
    <source>
        <dbReference type="ARBA" id="ARBA00022989"/>
    </source>
</evidence>
<dbReference type="PANTHER" id="PTHR30587:SF0">
    <property type="entry name" value="FLAGELLAR BIOSYNTHETIC PROTEIN FLIP"/>
    <property type="match status" value="1"/>
</dbReference>
<keyword evidence="9 13" id="KW-1133">Transmembrane helix</keyword>
<dbReference type="InterPro" id="IPR005837">
    <property type="entry name" value="FliP"/>
</dbReference>
<name>A0A0W1A5Y7_9GAMM</name>
<feature type="transmembrane region" description="Helical" evidence="13">
    <location>
        <begin position="244"/>
        <end position="265"/>
    </location>
</feature>
<evidence type="ECO:0000256" key="7">
    <source>
        <dbReference type="ARBA" id="ARBA00022795"/>
    </source>
</evidence>
<dbReference type="GO" id="GO:0044781">
    <property type="term" value="P:bacterial-type flagellum organization"/>
    <property type="evidence" value="ECO:0007669"/>
    <property type="project" value="UniProtKB-UniRule"/>
</dbReference>
<evidence type="ECO:0000256" key="8">
    <source>
        <dbReference type="ARBA" id="ARBA00022927"/>
    </source>
</evidence>
<reference evidence="14 15" key="1">
    <citation type="submission" date="2015-11" db="EMBL/GenBank/DDBJ databases">
        <title>Genomic analysis of 38 Legionella species identifies large and diverse effector repertoires.</title>
        <authorList>
            <person name="Burstein D."/>
            <person name="Amaro F."/>
            <person name="Zusman T."/>
            <person name="Lifshitz Z."/>
            <person name="Cohen O."/>
            <person name="Gilbert J.A."/>
            <person name="Pupko T."/>
            <person name="Shuman H.A."/>
            <person name="Segal G."/>
        </authorList>
    </citation>
    <scope>NUCLEOTIDE SEQUENCE [LARGE SCALE GENOMIC DNA]</scope>
    <source>
        <strain evidence="14 15">ATCC 49508</strain>
    </source>
</reference>
<keyword evidence="10 13" id="KW-0472">Membrane</keyword>
<dbReference type="NCBIfam" id="TIGR01103">
    <property type="entry name" value="fliP"/>
    <property type="match status" value="1"/>
</dbReference>
<keyword evidence="8 13" id="KW-0653">Protein transport</keyword>
<dbReference type="RefSeq" id="WP_083501613.1">
    <property type="nucleotide sequence ID" value="NZ_CBCRUR010000004.1"/>
</dbReference>
<keyword evidence="12 13" id="KW-1006">Bacterial flagellum protein export</keyword>
<dbReference type="OrthoDB" id="9805111at2"/>
<dbReference type="PATRIC" id="fig|45076.6.peg.2193"/>
<evidence type="ECO:0000256" key="5">
    <source>
        <dbReference type="ARBA" id="ARBA00022475"/>
    </source>
</evidence>
<keyword evidence="11" id="KW-0975">Bacterial flagellum</keyword>
<keyword evidence="6 13" id="KW-0812">Transmembrane</keyword>
<evidence type="ECO:0000313" key="15">
    <source>
        <dbReference type="Proteomes" id="UP000054662"/>
    </source>
</evidence>
<dbReference type="PROSITE" id="PS01060">
    <property type="entry name" value="FLIP_1"/>
    <property type="match status" value="1"/>
</dbReference>
<feature type="transmembrane region" description="Helical" evidence="13">
    <location>
        <begin position="111"/>
        <end position="134"/>
    </location>
</feature>
<evidence type="ECO:0000313" key="14">
    <source>
        <dbReference type="EMBL" id="KTD76786.1"/>
    </source>
</evidence>
<evidence type="ECO:0000256" key="2">
    <source>
        <dbReference type="ARBA" id="ARBA00006257"/>
    </source>
</evidence>
<protein>
    <recommendedName>
        <fullName evidence="3 13">Flagellar biosynthetic protein FliP</fullName>
    </recommendedName>
</protein>
<dbReference type="PANTHER" id="PTHR30587">
    <property type="entry name" value="FLAGELLAR BIOSYNTHETIC PROTEIN FLIP"/>
    <property type="match status" value="1"/>
</dbReference>
<feature type="transmembrane region" description="Helical" evidence="13">
    <location>
        <begin position="69"/>
        <end position="99"/>
    </location>
</feature>
<keyword evidence="14" id="KW-0966">Cell projection</keyword>
<evidence type="ECO:0000256" key="13">
    <source>
        <dbReference type="RuleBase" id="RU362069"/>
    </source>
</evidence>
<organism evidence="14 15">
    <name type="scientific">Legionella worsleiensis</name>
    <dbReference type="NCBI Taxonomy" id="45076"/>
    <lineage>
        <taxon>Bacteria</taxon>
        <taxon>Pseudomonadati</taxon>
        <taxon>Pseudomonadota</taxon>
        <taxon>Gammaproteobacteria</taxon>
        <taxon>Legionellales</taxon>
        <taxon>Legionellaceae</taxon>
        <taxon>Legionella</taxon>
    </lineage>
</organism>
<accession>A0A0W1A5Y7</accession>
<evidence type="ECO:0000256" key="10">
    <source>
        <dbReference type="ARBA" id="ARBA00023136"/>
    </source>
</evidence>
<comment type="subcellular location">
    <subcellularLocation>
        <location evidence="13">Cell membrane</location>
        <topology evidence="13">Multi-pass membrane protein</topology>
    </subcellularLocation>
    <subcellularLocation>
        <location evidence="13">Bacterial flagellum basal body</location>
    </subcellularLocation>
</comment>
<keyword evidence="4 13" id="KW-0813">Transport</keyword>
<dbReference type="Proteomes" id="UP000054662">
    <property type="component" value="Unassembled WGS sequence"/>
</dbReference>
<dbReference type="STRING" id="45076.Lwor_2011"/>
<comment type="function">
    <text evidence="1 13">Plays a role in the flagellum-specific transport system.</text>
</comment>